<proteinExistence type="predicted"/>
<protein>
    <submittedName>
        <fullName evidence="2">UDP-Glc:alpha-D-GlcNAc-diphosphoundecaprenol beta-1,3-glucosyltransferase WfgD</fullName>
    </submittedName>
</protein>
<dbReference type="EMBL" id="NSGR01000008">
    <property type="protein sequence ID" value="PCH12497.1"/>
    <property type="molecule type" value="Genomic_DNA"/>
</dbReference>
<evidence type="ECO:0000313" key="3">
    <source>
        <dbReference type="Proteomes" id="UP000217465"/>
    </source>
</evidence>
<dbReference type="InterPro" id="IPR029044">
    <property type="entry name" value="Nucleotide-diphossugar_trans"/>
</dbReference>
<feature type="domain" description="Glycosyltransferase 2-like" evidence="1">
    <location>
        <begin position="7"/>
        <end position="154"/>
    </location>
</feature>
<organism evidence="2 3">
    <name type="scientific">Streptococcus parauberis</name>
    <dbReference type="NCBI Taxonomy" id="1348"/>
    <lineage>
        <taxon>Bacteria</taxon>
        <taxon>Bacillati</taxon>
        <taxon>Bacillota</taxon>
        <taxon>Bacilli</taxon>
        <taxon>Lactobacillales</taxon>
        <taxon>Streptococcaceae</taxon>
        <taxon>Streptococcus</taxon>
    </lineage>
</organism>
<dbReference type="SUPFAM" id="SSF53448">
    <property type="entry name" value="Nucleotide-diphospho-sugar transferases"/>
    <property type="match status" value="1"/>
</dbReference>
<dbReference type="RefSeq" id="WP_180757618.1">
    <property type="nucleotide sequence ID" value="NZ_NSGR01000008.1"/>
</dbReference>
<dbReference type="GO" id="GO:0016758">
    <property type="term" value="F:hexosyltransferase activity"/>
    <property type="evidence" value="ECO:0007669"/>
    <property type="project" value="UniProtKB-ARBA"/>
</dbReference>
<dbReference type="PANTHER" id="PTHR22916:SF3">
    <property type="entry name" value="UDP-GLCNAC:BETAGAL BETA-1,3-N-ACETYLGLUCOSAMINYLTRANSFERASE-LIKE PROTEIN 1"/>
    <property type="match status" value="1"/>
</dbReference>
<dbReference type="Gene3D" id="3.90.550.10">
    <property type="entry name" value="Spore Coat Polysaccharide Biosynthesis Protein SpsA, Chain A"/>
    <property type="match status" value="1"/>
</dbReference>
<accession>A0A854W884</accession>
<sequence length="305" mass="35039">MVKRIAVAMSTYNGEKYLTEQIESVLSQSNVDITLFIRDDMSSDKTKILLETFRNKVTIIDNQKTNLGVGNSFMDLLYAIGSDFDYYAFCDQDDVWLSNKVESAVEVLTGLSGPQLYCSNQTVVNEQLKPIRTRHNYKINTSYLQIVNNNKITGCTMLWNQELQKILIEPSHRPKKELLQNRIHDVWVSLVASLVGQIHYDTNSYILYRQHENNVVGVKKVTLLENWKKKLNNKSKRNGRSMIAKEALEKLPNLISDSENKKLTLFATYRINIKNKIHLLQNLKLLNGTGESQIALLIKVLFNLI</sequence>
<comment type="caution">
    <text evidence="2">The sequence shown here is derived from an EMBL/GenBank/DDBJ whole genome shotgun (WGS) entry which is preliminary data.</text>
</comment>
<keyword evidence="2" id="KW-0808">Transferase</keyword>
<evidence type="ECO:0000313" key="2">
    <source>
        <dbReference type="EMBL" id="PCH12497.1"/>
    </source>
</evidence>
<dbReference type="Proteomes" id="UP000217465">
    <property type="component" value="Unassembled WGS sequence"/>
</dbReference>
<gene>
    <name evidence="2" type="primary">wfgD_2</name>
    <name evidence="2" type="ORF">A9Y57_01216</name>
</gene>
<evidence type="ECO:0000259" key="1">
    <source>
        <dbReference type="Pfam" id="PF00535"/>
    </source>
</evidence>
<dbReference type="InterPro" id="IPR001173">
    <property type="entry name" value="Glyco_trans_2-like"/>
</dbReference>
<dbReference type="Pfam" id="PF00535">
    <property type="entry name" value="Glycos_transf_2"/>
    <property type="match status" value="1"/>
</dbReference>
<dbReference type="PANTHER" id="PTHR22916">
    <property type="entry name" value="GLYCOSYLTRANSFERASE"/>
    <property type="match status" value="1"/>
</dbReference>
<name>A0A854W884_9STRE</name>
<reference evidence="2 3" key="1">
    <citation type="submission" date="2016-06" db="EMBL/GenBank/DDBJ databases">
        <authorList>
            <person name="Haines A.N."/>
            <person name="Council K.R."/>
        </authorList>
    </citation>
    <scope>NUCLEOTIDE SEQUENCE [LARGE SCALE GENOMIC DNA]</scope>
    <source>
        <strain evidence="2 3">SP158-29</strain>
    </source>
</reference>
<dbReference type="AlphaFoldDB" id="A0A854W884"/>